<dbReference type="GO" id="GO:0005856">
    <property type="term" value="C:cytoskeleton"/>
    <property type="evidence" value="ECO:0007669"/>
    <property type="project" value="UniProtKB-SubCell"/>
</dbReference>
<evidence type="ECO:0000256" key="5">
    <source>
        <dbReference type="ARBA" id="ARBA00023212"/>
    </source>
</evidence>
<keyword evidence="5" id="KW-0206">Cytoskeleton</keyword>
<evidence type="ECO:0000313" key="7">
    <source>
        <dbReference type="EMBL" id="GCA62602.1"/>
    </source>
</evidence>
<evidence type="ECO:0000256" key="6">
    <source>
        <dbReference type="RuleBase" id="RU003909"/>
    </source>
</evidence>
<dbReference type="GO" id="GO:0005938">
    <property type="term" value="C:cell cortex"/>
    <property type="evidence" value="ECO:0007669"/>
    <property type="project" value="TreeGrafter"/>
</dbReference>
<comment type="caution">
    <text evidence="8">The sequence shown here is derived from an EMBL/GenBank/DDBJ whole genome shotgun (WGS) entry which is preliminary data.</text>
</comment>
<reference evidence="8" key="1">
    <citation type="submission" date="2016-10" db="EMBL/GenBank/DDBJ databases">
        <authorList>
            <person name="Tanifuji G."/>
            <person name="Kume K."/>
            <person name="Nakayama T."/>
            <person name="Takabayashi S."/>
            <person name="Hashimoto T."/>
        </authorList>
    </citation>
    <scope>NUCLEOTIDE SEQUENCE</scope>
    <source>
        <strain evidence="8">NY0173</strain>
    </source>
</reference>
<evidence type="ECO:0000313" key="8">
    <source>
        <dbReference type="EMBL" id="GCA62791.1"/>
    </source>
</evidence>
<dbReference type="PANTHER" id="PTHR11604:SF0">
    <property type="entry name" value="PROFILIN"/>
    <property type="match status" value="1"/>
</dbReference>
<organism evidence="8 9">
    <name type="scientific">Kipferlia bialata</name>
    <dbReference type="NCBI Taxonomy" id="797122"/>
    <lineage>
        <taxon>Eukaryota</taxon>
        <taxon>Metamonada</taxon>
        <taxon>Carpediemonas-like organisms</taxon>
        <taxon>Kipferlia</taxon>
    </lineage>
</organism>
<evidence type="ECO:0000256" key="4">
    <source>
        <dbReference type="ARBA" id="ARBA00023203"/>
    </source>
</evidence>
<dbReference type="Gene3D" id="3.30.450.30">
    <property type="entry name" value="Dynein light chain 2a, cytoplasmic"/>
    <property type="match status" value="1"/>
</dbReference>
<keyword evidence="4 6" id="KW-0009">Actin-binding</keyword>
<comment type="similarity">
    <text evidence="2 6">Belongs to the profilin family.</text>
</comment>
<dbReference type="InterPro" id="IPR036140">
    <property type="entry name" value="PFN_sf"/>
</dbReference>
<reference evidence="8 9" key="2">
    <citation type="journal article" date="2018" name="PLoS ONE">
        <title>The draft genome of Kipferlia bialata reveals reductive genome evolution in fornicate parasites.</title>
        <authorList>
            <person name="Tanifuji G."/>
            <person name="Takabayashi S."/>
            <person name="Kume K."/>
            <person name="Takagi M."/>
            <person name="Nakayama T."/>
            <person name="Kamikawa R."/>
            <person name="Inagaki Y."/>
            <person name="Hashimoto T."/>
        </authorList>
    </citation>
    <scope>NUCLEOTIDE SEQUENCE [LARGE SCALE GENOMIC DNA]</scope>
    <source>
        <strain evidence="8">NY0173</strain>
    </source>
</reference>
<accession>A0A391NLK9</accession>
<dbReference type="Proteomes" id="UP000265618">
    <property type="component" value="Unassembled WGS sequence"/>
</dbReference>
<gene>
    <name evidence="7" type="ORF">KIPB_004566</name>
    <name evidence="8" type="ORF">KIPB_005845</name>
</gene>
<dbReference type="Pfam" id="PF00235">
    <property type="entry name" value="Profilin"/>
    <property type="match status" value="1"/>
</dbReference>
<comment type="subcellular location">
    <subcellularLocation>
        <location evidence="1">Cytoplasm</location>
        <location evidence="1">Cytoskeleton</location>
    </subcellularLocation>
</comment>
<sequence length="133" mass="14440">MSWDGILSQMLTSKGNCTEGAVYGRNGAVWAKSANFSLNPEGIIQSMFSDAGREYLQTNGLYISNSRFRFVRGDDEVIIMAASKPEDENLPHGAFFIATNQTVVCAVFPARTFKGAASLDAHALADYLKTSGY</sequence>
<dbReference type="EMBL" id="BDIP01000984">
    <property type="protein sequence ID" value="GCA62602.1"/>
    <property type="molecule type" value="Genomic_DNA"/>
</dbReference>
<keyword evidence="9" id="KW-1185">Reference proteome</keyword>
<dbReference type="SUPFAM" id="SSF55770">
    <property type="entry name" value="Profilin (actin-binding protein)"/>
    <property type="match status" value="1"/>
</dbReference>
<dbReference type="PANTHER" id="PTHR11604">
    <property type="entry name" value="PROFILIN"/>
    <property type="match status" value="1"/>
</dbReference>
<evidence type="ECO:0000256" key="3">
    <source>
        <dbReference type="ARBA" id="ARBA00022490"/>
    </source>
</evidence>
<evidence type="ECO:0000313" key="9">
    <source>
        <dbReference type="Proteomes" id="UP000265618"/>
    </source>
</evidence>
<dbReference type="InterPro" id="IPR048278">
    <property type="entry name" value="PFN"/>
</dbReference>
<evidence type="ECO:0000256" key="2">
    <source>
        <dbReference type="ARBA" id="ARBA00010058"/>
    </source>
</evidence>
<dbReference type="OrthoDB" id="421374at2759"/>
<name>A0A391NLK9_9EUKA</name>
<dbReference type="EMBL" id="BDIP01001421">
    <property type="protein sequence ID" value="GCA62791.1"/>
    <property type="molecule type" value="Genomic_DNA"/>
</dbReference>
<evidence type="ECO:0000256" key="1">
    <source>
        <dbReference type="ARBA" id="ARBA00004245"/>
    </source>
</evidence>
<protein>
    <recommendedName>
        <fullName evidence="6">Profilin</fullName>
    </recommendedName>
</protein>
<proteinExistence type="inferred from homology"/>
<keyword evidence="3" id="KW-0963">Cytoplasm</keyword>
<dbReference type="SMART" id="SM00392">
    <property type="entry name" value="PROF"/>
    <property type="match status" value="1"/>
</dbReference>
<dbReference type="AlphaFoldDB" id="A0A391NLK9"/>
<dbReference type="GO" id="GO:0003785">
    <property type="term" value="F:actin monomer binding"/>
    <property type="evidence" value="ECO:0007669"/>
    <property type="project" value="TreeGrafter"/>
</dbReference>
<dbReference type="InterPro" id="IPR005455">
    <property type="entry name" value="PFN_euk"/>
</dbReference>